<dbReference type="KEGG" id="pprf:DPRO_PB0004"/>
<gene>
    <name evidence="2" type="ORF">DPRO_PB0004</name>
</gene>
<dbReference type="EMBL" id="LT907977">
    <property type="protein sequence ID" value="SOB62171.1"/>
    <property type="molecule type" value="Genomic_DNA"/>
</dbReference>
<feature type="compositionally biased region" description="Basic and acidic residues" evidence="1">
    <location>
        <begin position="21"/>
        <end position="30"/>
    </location>
</feature>
<dbReference type="AlphaFoldDB" id="A0A2C8FEV9"/>
<keyword evidence="2" id="KW-0614">Plasmid</keyword>
<dbReference type="Proteomes" id="UP000219215">
    <property type="component" value="Plasmid pbDPRO"/>
</dbReference>
<evidence type="ECO:0000313" key="2">
    <source>
        <dbReference type="EMBL" id="SOB62171.1"/>
    </source>
</evidence>
<organism evidence="2 3">
    <name type="scientific">Pseudodesulfovibrio profundus</name>
    <dbReference type="NCBI Taxonomy" id="57320"/>
    <lineage>
        <taxon>Bacteria</taxon>
        <taxon>Pseudomonadati</taxon>
        <taxon>Thermodesulfobacteriota</taxon>
        <taxon>Desulfovibrionia</taxon>
        <taxon>Desulfovibrionales</taxon>
        <taxon>Desulfovibrionaceae</taxon>
    </lineage>
</organism>
<proteinExistence type="predicted"/>
<feature type="region of interest" description="Disordered" evidence="1">
    <location>
        <begin position="1"/>
        <end position="31"/>
    </location>
</feature>
<reference evidence="3" key="1">
    <citation type="submission" date="2017-09" db="EMBL/GenBank/DDBJ databases">
        <authorList>
            <person name="Regsiter A."/>
            <person name="William W."/>
        </authorList>
    </citation>
    <scope>NUCLEOTIDE SEQUENCE [LARGE SCALE GENOMIC DNA]</scope>
    <source>
        <strain evidence="3">500-1</strain>
        <plasmid evidence="3">pbdpro</plasmid>
    </source>
</reference>
<name>A0A2C8FEV9_9BACT</name>
<protein>
    <submittedName>
        <fullName evidence="2">Uncharacterized protein</fullName>
    </submittedName>
</protein>
<evidence type="ECO:0000256" key="1">
    <source>
        <dbReference type="SAM" id="MobiDB-lite"/>
    </source>
</evidence>
<accession>A0A2C8FEV9</accession>
<keyword evidence="3" id="KW-1185">Reference proteome</keyword>
<geneLocation type="plasmid" evidence="3">
    <name>pbdpro</name>
</geneLocation>
<evidence type="ECO:0000313" key="3">
    <source>
        <dbReference type="Proteomes" id="UP000219215"/>
    </source>
</evidence>
<sequence length="54" mass="6242">MIKERKSRKAAKRLLKKKAERQKSEKDRPESCLPAAAEIEFKATSYPKLLPKSK</sequence>
<feature type="compositionally biased region" description="Basic residues" evidence="1">
    <location>
        <begin position="1"/>
        <end position="20"/>
    </location>
</feature>